<feature type="transmembrane region" description="Helical" evidence="1">
    <location>
        <begin position="231"/>
        <end position="251"/>
    </location>
</feature>
<feature type="transmembrane region" description="Helical" evidence="1">
    <location>
        <begin position="200"/>
        <end position="224"/>
    </location>
</feature>
<sequence length="286" mass="30796">MKGITLIAMGFFAFAACDMQAKLLTAELPTFEVVWFRQLGLFMGVIVLLALRGPTTVLSSRRPGLQIARGLTAAASASFFIFGVQYVPLADATAVSFIAPFVVTVLGALVLREPVGARRWGAVALGFLGMLIVIRPGLGVFHPGMLFVVCAAFCFATRQIMSRWLSGADPVLTTVAYTSITSSLVLSLSLPFVWETPEGWRVWGICAGLTLCAGVGEVLIIRALDIGQAVVLAPVQYSLILWSTFYGFVVFGDLPDHWTFLGCGIIIASGLYTVHRERLRKAKATS</sequence>
<gene>
    <name evidence="3" type="ORF">ATO3_23705</name>
</gene>
<dbReference type="InterPro" id="IPR037185">
    <property type="entry name" value="EmrE-like"/>
</dbReference>
<dbReference type="EMBL" id="AQQR01000019">
    <property type="protein sequence ID" value="OWU68762.1"/>
    <property type="molecule type" value="Genomic_DNA"/>
</dbReference>
<dbReference type="PROSITE" id="PS51257">
    <property type="entry name" value="PROKAR_LIPOPROTEIN"/>
    <property type="match status" value="1"/>
</dbReference>
<feature type="transmembrane region" description="Helical" evidence="1">
    <location>
        <begin position="35"/>
        <end position="55"/>
    </location>
</feature>
<comment type="caution">
    <text evidence="3">The sequence shown here is derived from an EMBL/GenBank/DDBJ whole genome shotgun (WGS) entry which is preliminary data.</text>
</comment>
<evidence type="ECO:0000313" key="3">
    <source>
        <dbReference type="EMBL" id="OWU68762.1"/>
    </source>
</evidence>
<keyword evidence="4" id="KW-1185">Reference proteome</keyword>
<dbReference type="GO" id="GO:0016020">
    <property type="term" value="C:membrane"/>
    <property type="evidence" value="ECO:0007669"/>
    <property type="project" value="InterPro"/>
</dbReference>
<proteinExistence type="predicted"/>
<keyword evidence="1" id="KW-0472">Membrane</keyword>
<organism evidence="3 4">
    <name type="scientific">Marinibacterium profundimaris</name>
    <dbReference type="NCBI Taxonomy" id="1679460"/>
    <lineage>
        <taxon>Bacteria</taxon>
        <taxon>Pseudomonadati</taxon>
        <taxon>Pseudomonadota</taxon>
        <taxon>Alphaproteobacteria</taxon>
        <taxon>Rhodobacterales</taxon>
        <taxon>Paracoccaceae</taxon>
        <taxon>Marinibacterium</taxon>
    </lineage>
</organism>
<accession>A0A225ND11</accession>
<evidence type="ECO:0000313" key="4">
    <source>
        <dbReference type="Proteomes" id="UP000215377"/>
    </source>
</evidence>
<evidence type="ECO:0000256" key="1">
    <source>
        <dbReference type="SAM" id="Phobius"/>
    </source>
</evidence>
<dbReference type="Proteomes" id="UP000215377">
    <property type="component" value="Unassembled WGS sequence"/>
</dbReference>
<feature type="domain" description="EamA" evidence="2">
    <location>
        <begin position="1"/>
        <end position="134"/>
    </location>
</feature>
<dbReference type="Pfam" id="PF00892">
    <property type="entry name" value="EamA"/>
    <property type="match status" value="2"/>
</dbReference>
<keyword evidence="1" id="KW-0812">Transmembrane</keyword>
<feature type="transmembrane region" description="Helical" evidence="1">
    <location>
        <begin position="67"/>
        <end position="87"/>
    </location>
</feature>
<feature type="transmembrane region" description="Helical" evidence="1">
    <location>
        <begin position="257"/>
        <end position="274"/>
    </location>
</feature>
<dbReference type="InterPro" id="IPR000620">
    <property type="entry name" value="EamA_dom"/>
</dbReference>
<reference evidence="3 4" key="1">
    <citation type="submission" date="2013-04" db="EMBL/GenBank/DDBJ databases">
        <title>Oceanicola sp. 22II1-22F33 Genome Sequencing.</title>
        <authorList>
            <person name="Lai Q."/>
            <person name="Li G."/>
            <person name="Shao Z."/>
        </authorList>
    </citation>
    <scope>NUCLEOTIDE SEQUENCE [LARGE SCALE GENOMIC DNA]</scope>
    <source>
        <strain evidence="3 4">22II1-22F33</strain>
    </source>
</reference>
<dbReference type="PANTHER" id="PTHR22911">
    <property type="entry name" value="ACYL-MALONYL CONDENSING ENZYME-RELATED"/>
    <property type="match status" value="1"/>
</dbReference>
<feature type="transmembrane region" description="Helical" evidence="1">
    <location>
        <begin position="93"/>
        <end position="111"/>
    </location>
</feature>
<feature type="domain" description="EamA" evidence="2">
    <location>
        <begin position="143"/>
        <end position="269"/>
    </location>
</feature>
<evidence type="ECO:0000259" key="2">
    <source>
        <dbReference type="Pfam" id="PF00892"/>
    </source>
</evidence>
<dbReference type="SUPFAM" id="SSF103481">
    <property type="entry name" value="Multidrug resistance efflux transporter EmrE"/>
    <property type="match status" value="2"/>
</dbReference>
<feature type="transmembrane region" description="Helical" evidence="1">
    <location>
        <begin position="173"/>
        <end position="194"/>
    </location>
</feature>
<dbReference type="PANTHER" id="PTHR22911:SF103">
    <property type="entry name" value="BLR2811 PROTEIN"/>
    <property type="match status" value="1"/>
</dbReference>
<name>A0A225ND11_9RHOB</name>
<dbReference type="AlphaFoldDB" id="A0A225ND11"/>
<keyword evidence="1" id="KW-1133">Transmembrane helix</keyword>
<protein>
    <submittedName>
        <fullName evidence="3">Transporter</fullName>
    </submittedName>
</protein>